<dbReference type="RefSeq" id="WP_252581374.1">
    <property type="nucleotide sequence ID" value="NZ_CP071527.1"/>
</dbReference>
<name>A0ABY4YAP7_9GAMM</name>
<dbReference type="Pfam" id="PF00271">
    <property type="entry name" value="Helicase_C"/>
    <property type="match status" value="1"/>
</dbReference>
<dbReference type="InterPro" id="IPR050742">
    <property type="entry name" value="Helicase_Restrict-Modif_Enz"/>
</dbReference>
<keyword evidence="2" id="KW-0347">Helicase</keyword>
<keyword evidence="2" id="KW-0547">Nucleotide-binding</keyword>
<dbReference type="PROSITE" id="PS51194">
    <property type="entry name" value="HELICASE_CTER"/>
    <property type="match status" value="1"/>
</dbReference>
<dbReference type="SUPFAM" id="SSF52540">
    <property type="entry name" value="P-loop containing nucleoside triphosphate hydrolases"/>
    <property type="match status" value="1"/>
</dbReference>
<evidence type="ECO:0000313" key="3">
    <source>
        <dbReference type="Proteomes" id="UP001057474"/>
    </source>
</evidence>
<dbReference type="GO" id="GO:0004386">
    <property type="term" value="F:helicase activity"/>
    <property type="evidence" value="ECO:0007669"/>
    <property type="project" value="UniProtKB-KW"/>
</dbReference>
<keyword evidence="2" id="KW-0378">Hydrolase</keyword>
<keyword evidence="2" id="KW-0067">ATP-binding</keyword>
<dbReference type="InterPro" id="IPR014001">
    <property type="entry name" value="Helicase_ATP-bd"/>
</dbReference>
<dbReference type="PANTHER" id="PTHR47396">
    <property type="entry name" value="TYPE I RESTRICTION ENZYME ECOKI R PROTEIN"/>
    <property type="match status" value="1"/>
</dbReference>
<protein>
    <submittedName>
        <fullName evidence="2">DEAD/DEAH box helicase family protein</fullName>
    </submittedName>
</protein>
<dbReference type="InterPro" id="IPR027417">
    <property type="entry name" value="P-loop_NTPase"/>
</dbReference>
<dbReference type="Pfam" id="PF04851">
    <property type="entry name" value="ResIII"/>
    <property type="match status" value="1"/>
</dbReference>
<accession>A0ABY4YAP7</accession>
<dbReference type="SMART" id="SM00487">
    <property type="entry name" value="DEXDc"/>
    <property type="match status" value="1"/>
</dbReference>
<evidence type="ECO:0000313" key="2">
    <source>
        <dbReference type="EMBL" id="USQ14711.1"/>
    </source>
</evidence>
<organism evidence="2 3">
    <name type="scientific">Legionella lytica</name>
    <dbReference type="NCBI Taxonomy" id="96232"/>
    <lineage>
        <taxon>Bacteria</taxon>
        <taxon>Pseudomonadati</taxon>
        <taxon>Pseudomonadota</taxon>
        <taxon>Gammaproteobacteria</taxon>
        <taxon>Legionellales</taxon>
        <taxon>Legionellaceae</taxon>
        <taxon>Legionella</taxon>
    </lineage>
</organism>
<sequence>MPNTPLLDIVQKSLQKLWLFCQGNSSFNWPELEDYTQFLPLFFQSQEQESQQEGVELVRKALIHNPSGMLLSITFLCSHAKNIPQDIWHKPDEMNLSLLHHLLNAMFIVNKRFANRLHINKSDYNSLQAVFPGPTNNLTLNVALLLKECTELLFYGSREFYGFHTTFFKENPLWARKLFQYLLQHYWVDITEEQLIKLFRNKPDSELMSSNSSLIKFIKAFAYYNYPRYIQWLHNKCKQNEITQLFSQLNKQEKETILATALSRSGKKASGSQREQTSDQHYEYVIIQLLEQFSRDELNINNAISVCDDILHPYYQHTFKYNTGTQKLRASSAKESPFVALAKIIGKNQLNHACWFHSGTKEANKLISLFEHSPKKRLVIILAAYNYQKYNSQQSILCQLLDSWNDIRSFVALKEYETPDQELSAFIRQYLEHKNPTPAYEAQQTNQQNLIAPVLAPFSYLNSDFLPYDAMDNFYSLEIFDAEGRLPEHLLLDEEKQAIPLLPQYEFIPAPQEEFVQSTPKQLIQGTMDEFIDQLFTQTEADLIPLATTHTHTEALADQFVMQVDEPVFNNSLVIRAGIQDKYLGANLPSLTIAKSSTIMQPTLGTISVPFERLSSLNPRNPLKHTQMINALGLYADLYTAEEQPVTPEAKVTFICAGRKENAFLPPIAPGERVILVLTENEFATLGVLPAYDVLVIKEIHSSGQALPPGTITSRRLAIILFAAHNKLSHVLMLDDNIKVVNYTTFRADYSLFDYLYDKQNEALCISISTGFNTNLKSGQLGSKLFMLNLAKIKEYLPDEQLYLLLPEPKHNSSWGEDYYLQIMLHHLAQPQLNGYAIAPPQEANLLRSKTHRNAFRATNKLAEPLESLSEEYALALEKAQLDLANKTIASFNDLIRSNQLRYQAQQTRLANADLVQYHAQLNGMEVNSQLTTIHLPENPYPFQQRWQQIHGKAPFDASYLRSYQQQAIIAALTMNTPQSQLMMATGTGKTRVQIELARLAYHAALDDECIIIVTPFIQLMEQFYDNFIAYNKQSSSSAFNLQIPQENIIKISSALNSCTVAHLQYNQRIKQQKCILIFCEDSFSLLMKQNPELVSRCCLLLLDEYHEYAQRIPELINQLNQWESELLLIGSTATPPLKNALPSIFNYTFKQGISDGILAPVIADSLGLPYTKNNLSILMKKLPQLLQQIIHPGFRQKTTLQQSRGVIYFASIEECDAAKEQLKTHGYNAYAIHSGNSRYKEELESFINSNQPGVLLAVNMLGIGFDDPSLSWLILAVERQHDNIQRLEQMVGRVVRKYQDKIGYILGFGRIICEAITPLLKDVIIDAATIQPEYYNQDIELSPKYHFTTKTPPNSKKRASPISLKGLNSSKLPRLSAQDLAPHNPILIDIPDEPQETGSKTSDKPNVLAYPSHLEPEHIDHSTHELANTTSEESNLARPTFGRKYPRFLSFFAINQIDEDTKEYAIAQPDSSEQYRPA</sequence>
<reference evidence="2" key="1">
    <citation type="submission" date="2021-03" db="EMBL/GenBank/DDBJ databases">
        <title>Legionella lytica PCM 2298.</title>
        <authorList>
            <person name="Koper P."/>
        </authorList>
    </citation>
    <scope>NUCLEOTIDE SEQUENCE</scope>
    <source>
        <strain evidence="2">PCM 2298</strain>
    </source>
</reference>
<proteinExistence type="predicted"/>
<dbReference type="EMBL" id="CP071527">
    <property type="protein sequence ID" value="USQ14711.1"/>
    <property type="molecule type" value="Genomic_DNA"/>
</dbReference>
<dbReference type="PANTHER" id="PTHR47396:SF1">
    <property type="entry name" value="ATP-DEPENDENT HELICASE IRC3-RELATED"/>
    <property type="match status" value="1"/>
</dbReference>
<keyword evidence="3" id="KW-1185">Reference proteome</keyword>
<evidence type="ECO:0000259" key="1">
    <source>
        <dbReference type="PROSITE" id="PS51194"/>
    </source>
</evidence>
<feature type="domain" description="Helicase C-terminal" evidence="1">
    <location>
        <begin position="1186"/>
        <end position="1348"/>
    </location>
</feature>
<dbReference type="InterPro" id="IPR001650">
    <property type="entry name" value="Helicase_C-like"/>
</dbReference>
<gene>
    <name evidence="2" type="ORF">J2N86_05250</name>
</gene>
<dbReference type="InterPro" id="IPR006935">
    <property type="entry name" value="Helicase/UvrB_N"/>
</dbReference>
<dbReference type="Gene3D" id="3.40.50.300">
    <property type="entry name" value="P-loop containing nucleotide triphosphate hydrolases"/>
    <property type="match status" value="2"/>
</dbReference>
<dbReference type="Proteomes" id="UP001057474">
    <property type="component" value="Chromosome"/>
</dbReference>